<dbReference type="RefSeq" id="WP_282432809.1">
    <property type="nucleotide sequence ID" value="NZ_CP007032.1"/>
</dbReference>
<keyword evidence="3" id="KW-1185">Reference proteome</keyword>
<accession>W0ED48</accession>
<proteinExistence type="predicted"/>
<dbReference type="AlphaFoldDB" id="W0ED48"/>
<sequence>MSNKKTDKTRTHAPNLEDNSPKPNKSDRYLMKDNLNDHKHS</sequence>
<dbReference type="HOGENOM" id="CLU_219039_0_0_9"/>
<name>W0ED48_9FIRM</name>
<organism evidence="2 3">
    <name type="scientific">Desulfitobacterium metallireducens DSM 15288</name>
    <dbReference type="NCBI Taxonomy" id="871968"/>
    <lineage>
        <taxon>Bacteria</taxon>
        <taxon>Bacillati</taxon>
        <taxon>Bacillota</taxon>
        <taxon>Clostridia</taxon>
        <taxon>Eubacteriales</taxon>
        <taxon>Desulfitobacteriaceae</taxon>
        <taxon>Desulfitobacterium</taxon>
    </lineage>
</organism>
<evidence type="ECO:0000256" key="1">
    <source>
        <dbReference type="SAM" id="MobiDB-lite"/>
    </source>
</evidence>
<dbReference type="Proteomes" id="UP000010847">
    <property type="component" value="Chromosome"/>
</dbReference>
<feature type="compositionally biased region" description="Basic and acidic residues" evidence="1">
    <location>
        <begin position="1"/>
        <end position="10"/>
    </location>
</feature>
<reference evidence="2 3" key="1">
    <citation type="submission" date="2013-12" db="EMBL/GenBank/DDBJ databases">
        <authorList>
            <consortium name="DOE Joint Genome Institute"/>
            <person name="Smidt H."/>
            <person name="Huntemann M."/>
            <person name="Han J."/>
            <person name="Chen A."/>
            <person name="Kyrpides N."/>
            <person name="Mavromatis K."/>
            <person name="Markowitz V."/>
            <person name="Palaniappan K."/>
            <person name="Ivanova N."/>
            <person name="Schaumberg A."/>
            <person name="Pati A."/>
            <person name="Liolios K."/>
            <person name="Nordberg H.P."/>
            <person name="Cantor M.N."/>
            <person name="Hua S.X."/>
            <person name="Woyke T."/>
        </authorList>
    </citation>
    <scope>NUCLEOTIDE SEQUENCE [LARGE SCALE GENOMIC DNA]</scope>
    <source>
        <strain evidence="3">DSM 15288</strain>
    </source>
</reference>
<dbReference type="EMBL" id="CP007032">
    <property type="protein sequence ID" value="AHF07458.1"/>
    <property type="molecule type" value="Genomic_DNA"/>
</dbReference>
<evidence type="ECO:0000313" key="3">
    <source>
        <dbReference type="Proteomes" id="UP000010847"/>
    </source>
</evidence>
<feature type="region of interest" description="Disordered" evidence="1">
    <location>
        <begin position="1"/>
        <end position="41"/>
    </location>
</feature>
<gene>
    <name evidence="2" type="ORF">DESME_10770</name>
</gene>
<feature type="compositionally biased region" description="Basic and acidic residues" evidence="1">
    <location>
        <begin position="24"/>
        <end position="41"/>
    </location>
</feature>
<protein>
    <submittedName>
        <fullName evidence="2">Uncharacterized protein</fullName>
    </submittedName>
</protein>
<evidence type="ECO:0000313" key="2">
    <source>
        <dbReference type="EMBL" id="AHF07458.1"/>
    </source>
</evidence>
<dbReference type="KEGG" id="dmt:DESME_10770"/>